<feature type="compositionally biased region" description="Basic residues" evidence="4">
    <location>
        <begin position="1"/>
        <end position="11"/>
    </location>
</feature>
<keyword evidence="3" id="KW-0274">FAD</keyword>
<feature type="compositionally biased region" description="Low complexity" evidence="4">
    <location>
        <begin position="12"/>
        <end position="25"/>
    </location>
</feature>
<dbReference type="Gene3D" id="3.30.70.2450">
    <property type="match status" value="1"/>
</dbReference>
<dbReference type="Gene3D" id="3.40.30.120">
    <property type="match status" value="1"/>
</dbReference>
<dbReference type="PRINTS" id="PR00420">
    <property type="entry name" value="RNGMNOXGNASE"/>
</dbReference>
<dbReference type="SUPFAM" id="SSF51905">
    <property type="entry name" value="FAD/NAD(P)-binding domain"/>
    <property type="match status" value="1"/>
</dbReference>
<dbReference type="EMBL" id="NHZO01000168">
    <property type="protein sequence ID" value="PHQ48206.1"/>
    <property type="molecule type" value="Genomic_DNA"/>
</dbReference>
<keyword evidence="2" id="KW-0285">Flavoprotein</keyword>
<feature type="region of interest" description="Disordered" evidence="4">
    <location>
        <begin position="1"/>
        <end position="26"/>
    </location>
</feature>
<evidence type="ECO:0000256" key="3">
    <source>
        <dbReference type="ARBA" id="ARBA00022827"/>
    </source>
</evidence>
<dbReference type="InterPro" id="IPR036188">
    <property type="entry name" value="FAD/NAD-bd_sf"/>
</dbReference>
<dbReference type="PANTHER" id="PTHR43004">
    <property type="entry name" value="TRK SYSTEM POTASSIUM UPTAKE PROTEIN"/>
    <property type="match status" value="1"/>
</dbReference>
<evidence type="ECO:0000313" key="7">
    <source>
        <dbReference type="Proteomes" id="UP000222531"/>
    </source>
</evidence>
<evidence type="ECO:0000256" key="2">
    <source>
        <dbReference type="ARBA" id="ARBA00022630"/>
    </source>
</evidence>
<gene>
    <name evidence="6" type="ORF">BLA24_32830</name>
</gene>
<evidence type="ECO:0000313" key="6">
    <source>
        <dbReference type="EMBL" id="PHQ48206.1"/>
    </source>
</evidence>
<accession>A0A2G1XAE5</accession>
<comment type="caution">
    <text evidence="6">The sequence shown here is derived from an EMBL/GenBank/DDBJ whole genome shotgun (WGS) entry which is preliminary data.</text>
</comment>
<dbReference type="Gene3D" id="3.50.50.60">
    <property type="entry name" value="FAD/NAD(P)-binding domain"/>
    <property type="match status" value="1"/>
</dbReference>
<dbReference type="GO" id="GO:0016709">
    <property type="term" value="F:oxidoreductase activity, acting on paired donors, with incorporation or reduction of molecular oxygen, NAD(P)H as one donor, and incorporation of one atom of oxygen"/>
    <property type="evidence" value="ECO:0007669"/>
    <property type="project" value="UniProtKB-ARBA"/>
</dbReference>
<evidence type="ECO:0000256" key="4">
    <source>
        <dbReference type="SAM" id="MobiDB-lite"/>
    </source>
</evidence>
<dbReference type="Pfam" id="PF01494">
    <property type="entry name" value="FAD_binding_3"/>
    <property type="match status" value="1"/>
</dbReference>
<evidence type="ECO:0000259" key="5">
    <source>
        <dbReference type="Pfam" id="PF01494"/>
    </source>
</evidence>
<dbReference type="GO" id="GO:0071949">
    <property type="term" value="F:FAD binding"/>
    <property type="evidence" value="ECO:0007669"/>
    <property type="project" value="InterPro"/>
</dbReference>
<dbReference type="OrthoDB" id="9782160at2"/>
<dbReference type="PANTHER" id="PTHR43004:SF19">
    <property type="entry name" value="BINDING MONOOXYGENASE, PUTATIVE (JCVI)-RELATED"/>
    <property type="match status" value="1"/>
</dbReference>
<protein>
    <recommendedName>
        <fullName evidence="5">FAD-binding domain-containing protein</fullName>
    </recommendedName>
</protein>
<dbReference type="AlphaFoldDB" id="A0A2G1XAE5"/>
<comment type="cofactor">
    <cofactor evidence="1">
        <name>FAD</name>
        <dbReference type="ChEBI" id="CHEBI:57692"/>
    </cofactor>
</comment>
<dbReference type="Pfam" id="PF21274">
    <property type="entry name" value="Rng_hyd_C"/>
    <property type="match status" value="1"/>
</dbReference>
<proteinExistence type="predicted"/>
<keyword evidence="7" id="KW-1185">Reference proteome</keyword>
<evidence type="ECO:0000256" key="1">
    <source>
        <dbReference type="ARBA" id="ARBA00001974"/>
    </source>
</evidence>
<organism evidence="6 7">
    <name type="scientific">Streptomyces cinnamoneus</name>
    <name type="common">Streptoverticillium cinnamoneum</name>
    <dbReference type="NCBI Taxonomy" id="53446"/>
    <lineage>
        <taxon>Bacteria</taxon>
        <taxon>Bacillati</taxon>
        <taxon>Actinomycetota</taxon>
        <taxon>Actinomycetes</taxon>
        <taxon>Kitasatosporales</taxon>
        <taxon>Streptomycetaceae</taxon>
        <taxon>Streptomyces</taxon>
        <taxon>Streptomyces cinnamoneus group</taxon>
    </lineage>
</organism>
<sequence length="542" mass="58779">MEGRGLARRRPGAGTARGTATGGETPVDDIRKADVVVVGAGPTGLAVAVGLRQHGVDVAVVEKAALGKREARAGIIWQRALEVLADLGCAREMTAEGIKLRRVEVFAEGRRAWRMGMECAGTAFPNPLSIEQDAVERLLGERLVALGGRVEWSTEAVAVRTGGDGAEVDVRTGDGGLTTLRCAWVIGCEGAHSVVRKGLGIPFEGGRRPDLQCVQLNAVPDWKVPYRPGHTYFFLERGLSMGVSPRPGGGYRFFAFLTDPDPTVEGPPGVEEMRDLVARSAHEPGVRLAPTDPPWANRARFQDRVAATLREGRALLAGDSAHLWAPIGGHGLNTGLRGAHNLAWKVAAAVRGWAADPFALLDTYSTEQRLTAEKVMREMRHNLLELPPTALALRGMRLVGGPVMSTPWASGRIRSMLSDLTMHHRESALSQGGGGDRLPDPFVRVRGRHCRLHDLLSYQRWTLLAAPGAKGPGMTDDHLRALVAGYRAPVDILRPRTDPDTVPRLPGKALVLVRPDRHIGLRTDRVEELEAYLRRWFARDAV</sequence>
<dbReference type="InterPro" id="IPR002938">
    <property type="entry name" value="FAD-bd"/>
</dbReference>
<dbReference type="InterPro" id="IPR050641">
    <property type="entry name" value="RIFMO-like"/>
</dbReference>
<dbReference type="Proteomes" id="UP000222531">
    <property type="component" value="Unassembled WGS sequence"/>
</dbReference>
<feature type="domain" description="FAD-binding" evidence="5">
    <location>
        <begin position="33"/>
        <end position="378"/>
    </location>
</feature>
<reference evidence="6 7" key="1">
    <citation type="journal article" date="2017" name="Biochemistry">
        <title>Identification of the Biosynthetic Pathway for the Antibiotic Bicyclomycin.</title>
        <authorList>
            <person name="Patteson J."/>
            <person name="Cai W."/>
            <person name="Johnson R.A."/>
            <person name="Santa Maria K."/>
            <person name="Li B."/>
        </authorList>
    </citation>
    <scope>NUCLEOTIDE SEQUENCE [LARGE SCALE GENOMIC DNA]</scope>
    <source>
        <strain evidence="6 7">ATCC 21532</strain>
    </source>
</reference>
<name>A0A2G1XAE5_STRCJ</name>